<dbReference type="InterPro" id="IPR057403">
    <property type="entry name" value="Beta-prop_Aladin"/>
</dbReference>
<name>H2YW86_CIOSA</name>
<dbReference type="InterPro" id="IPR045139">
    <property type="entry name" value="Aladin"/>
</dbReference>
<dbReference type="GeneTree" id="ENSGT00390000009446"/>
<organism evidence="2 3">
    <name type="scientific">Ciona savignyi</name>
    <name type="common">Pacific transparent sea squirt</name>
    <dbReference type="NCBI Taxonomy" id="51511"/>
    <lineage>
        <taxon>Eukaryota</taxon>
        <taxon>Metazoa</taxon>
        <taxon>Chordata</taxon>
        <taxon>Tunicata</taxon>
        <taxon>Ascidiacea</taxon>
        <taxon>Phlebobranchia</taxon>
        <taxon>Cionidae</taxon>
        <taxon>Ciona</taxon>
    </lineage>
</organism>
<dbReference type="Gene3D" id="2.130.10.10">
    <property type="entry name" value="YVTN repeat-like/Quinoprotein amine dehydrogenase"/>
    <property type="match status" value="1"/>
</dbReference>
<sequence>TLCEVNGELVIPNESNVSLQNLDRSGYSDYPNVHIALENFRKSTGSSETAQSAFLDQPQSLWCRVQATYKGHGVSGVLNEICNSTHEDEVPSFVISLSKYILSSLRWFSGMQWLSIFPHINLSNEDLIASFSQNSNWINSPIRLLSWHSKANKFALALKDDTVRIYYSDNDLIPTLKHKLQRNVCDLQWKPFCSSILAVAAQTAILIWSIDPCSLSSRPYSGAVQVLSYAGHSPVSSVAWSPYGYDQLFSASALNSALLVWDVSLKEPQVIQHISRCGGITRLQFSSDGGKVLASTPSSSFRVFETSTWKNERWSKLSGRVQSACWSSDGTILLFALISDPRIYSLTFGNSKFTEKPVVDGSKHATVVLDLMSEEAPHAENVIHSMVWDETGFRLAVMFDKSDPRHSKVALFAISSNPVFSITMKGFIDGKADSIPCFIAFKPNCLIGACLTICYSDGDVTYVPLHF</sequence>
<accession>H2YW86</accession>
<proteinExistence type="predicted"/>
<dbReference type="AlphaFoldDB" id="H2YW86"/>
<dbReference type="Ensembl" id="ENSCSAVT00000009714.1">
    <property type="protein sequence ID" value="ENSCSAVP00000009597.1"/>
    <property type="gene ID" value="ENSCSAVG00000005636.1"/>
</dbReference>
<dbReference type="Proteomes" id="UP000007875">
    <property type="component" value="Unassembled WGS sequence"/>
</dbReference>
<dbReference type="FunCoup" id="H2YW86">
    <property type="interactions" value="300"/>
</dbReference>
<dbReference type="PANTHER" id="PTHR14494:SF0">
    <property type="entry name" value="ALADIN"/>
    <property type="match status" value="1"/>
</dbReference>
<reference evidence="3" key="1">
    <citation type="submission" date="2003-08" db="EMBL/GenBank/DDBJ databases">
        <authorList>
            <person name="Birren B."/>
            <person name="Nusbaum C."/>
            <person name="Abebe A."/>
            <person name="Abouelleil A."/>
            <person name="Adekoya E."/>
            <person name="Ait-zahra M."/>
            <person name="Allen N."/>
            <person name="Allen T."/>
            <person name="An P."/>
            <person name="Anderson M."/>
            <person name="Anderson S."/>
            <person name="Arachchi H."/>
            <person name="Armbruster J."/>
            <person name="Bachantsang P."/>
            <person name="Baldwin J."/>
            <person name="Barry A."/>
            <person name="Bayul T."/>
            <person name="Blitshsteyn B."/>
            <person name="Bloom T."/>
            <person name="Blye J."/>
            <person name="Boguslavskiy L."/>
            <person name="Borowsky M."/>
            <person name="Boukhgalter B."/>
            <person name="Brunache A."/>
            <person name="Butler J."/>
            <person name="Calixte N."/>
            <person name="Calvo S."/>
            <person name="Camarata J."/>
            <person name="Campo K."/>
            <person name="Chang J."/>
            <person name="Cheshatsang Y."/>
            <person name="Citroen M."/>
            <person name="Collymore A."/>
            <person name="Considine T."/>
            <person name="Cook A."/>
            <person name="Cooke P."/>
            <person name="Corum B."/>
            <person name="Cuomo C."/>
            <person name="David R."/>
            <person name="Dawoe T."/>
            <person name="Degray S."/>
            <person name="Dodge S."/>
            <person name="Dooley K."/>
            <person name="Dorje P."/>
            <person name="Dorjee K."/>
            <person name="Dorris L."/>
            <person name="Duffey N."/>
            <person name="Dupes A."/>
            <person name="Elkins T."/>
            <person name="Engels R."/>
            <person name="Erickson J."/>
            <person name="Farina A."/>
            <person name="Faro S."/>
            <person name="Ferreira P."/>
            <person name="Fischer H."/>
            <person name="Fitzgerald M."/>
            <person name="Foley K."/>
            <person name="Gage D."/>
            <person name="Galagan J."/>
            <person name="Gearin G."/>
            <person name="Gnerre S."/>
            <person name="Gnirke A."/>
            <person name="Goyette A."/>
            <person name="Graham J."/>
            <person name="Grandbois E."/>
            <person name="Gyaltsen K."/>
            <person name="Hafez N."/>
            <person name="Hagopian D."/>
            <person name="Hagos B."/>
            <person name="Hall J."/>
            <person name="Hatcher B."/>
            <person name="Heller A."/>
            <person name="Higgins H."/>
            <person name="Honan T."/>
            <person name="Horn A."/>
            <person name="Houde N."/>
            <person name="Hughes L."/>
            <person name="Hulme W."/>
            <person name="Husby E."/>
            <person name="Iliev I."/>
            <person name="Jaffe D."/>
            <person name="Jones C."/>
            <person name="Kamal M."/>
            <person name="Kamat A."/>
            <person name="Kamvysselis M."/>
            <person name="Karlsson E."/>
            <person name="Kells C."/>
            <person name="Kieu A."/>
            <person name="Kisner P."/>
            <person name="Kodira C."/>
            <person name="Kulbokas E."/>
            <person name="Labutti K."/>
            <person name="Lama D."/>
            <person name="Landers T."/>
            <person name="Leger J."/>
            <person name="Levine S."/>
            <person name="Lewis D."/>
            <person name="Lewis T."/>
            <person name="Lindblad-toh K."/>
            <person name="Liu X."/>
            <person name="Lokyitsang T."/>
            <person name="Lokyitsang Y."/>
            <person name="Lucien O."/>
            <person name="Lui A."/>
            <person name="Ma L.J."/>
            <person name="Mabbitt R."/>
            <person name="Macdonald J."/>
            <person name="Maclean C."/>
            <person name="Major J."/>
            <person name="Manning J."/>
            <person name="Marabella R."/>
            <person name="Maru K."/>
            <person name="Matthews C."/>
            <person name="Mauceli E."/>
            <person name="Mccarthy M."/>
            <person name="Mcdonough S."/>
            <person name="Mcghee T."/>
            <person name="Meldrim J."/>
            <person name="Meneus L."/>
            <person name="Mesirov J."/>
            <person name="Mihalev A."/>
            <person name="Mihova T."/>
            <person name="Mikkelsen T."/>
            <person name="Mlenga V."/>
            <person name="Moru K."/>
            <person name="Mozes J."/>
            <person name="Mulrain L."/>
            <person name="Munson G."/>
            <person name="Naylor J."/>
            <person name="Newes C."/>
            <person name="Nguyen C."/>
            <person name="Nguyen N."/>
            <person name="Nguyen T."/>
            <person name="Nicol R."/>
            <person name="Nielsen C."/>
            <person name="Nizzari M."/>
            <person name="Norbu C."/>
            <person name="Norbu N."/>
            <person name="O'donnell P."/>
            <person name="Okoawo O."/>
            <person name="O'leary S."/>
            <person name="Omotosho B."/>
            <person name="O'neill K."/>
            <person name="Osman S."/>
            <person name="Parker S."/>
            <person name="Perrin D."/>
            <person name="Phunkhang P."/>
            <person name="Piqani B."/>
            <person name="Purcell S."/>
            <person name="Rachupka T."/>
            <person name="Ramasamy U."/>
            <person name="Rameau R."/>
            <person name="Ray V."/>
            <person name="Raymond C."/>
            <person name="Retta R."/>
            <person name="Richardson S."/>
            <person name="Rise C."/>
            <person name="Rodriguez J."/>
            <person name="Rogers J."/>
            <person name="Rogov P."/>
            <person name="Rutman M."/>
            <person name="Schupbach R."/>
            <person name="Seaman C."/>
            <person name="Settipalli S."/>
            <person name="Sharpe T."/>
            <person name="Sheridan J."/>
            <person name="Sherpa N."/>
            <person name="Shi J."/>
            <person name="Smirnov S."/>
            <person name="Smith C."/>
            <person name="Sougnez C."/>
            <person name="Spencer B."/>
            <person name="Stalker J."/>
            <person name="Stange-thomann N."/>
            <person name="Stavropoulos S."/>
            <person name="Stetson K."/>
            <person name="Stone C."/>
            <person name="Stone S."/>
            <person name="Stubbs M."/>
            <person name="Talamas J."/>
            <person name="Tchuinga P."/>
            <person name="Tenzing P."/>
            <person name="Tesfaye S."/>
            <person name="Theodore J."/>
            <person name="Thoulutsang Y."/>
            <person name="Topham K."/>
            <person name="Towey S."/>
            <person name="Tsamla T."/>
            <person name="Tsomo N."/>
            <person name="Vallee D."/>
            <person name="Vassiliev H."/>
            <person name="Venkataraman V."/>
            <person name="Vinson J."/>
            <person name="Vo A."/>
            <person name="Wade C."/>
            <person name="Wang S."/>
            <person name="Wangchuk T."/>
            <person name="Wangdi T."/>
            <person name="Whittaker C."/>
            <person name="Wilkinson J."/>
            <person name="Wu Y."/>
            <person name="Wyman D."/>
            <person name="Yadav S."/>
            <person name="Yang S."/>
            <person name="Yang X."/>
            <person name="Yeager S."/>
            <person name="Yee E."/>
            <person name="Young G."/>
            <person name="Zainoun J."/>
            <person name="Zembeck L."/>
            <person name="Zimmer A."/>
            <person name="Zody M."/>
            <person name="Lander E."/>
        </authorList>
    </citation>
    <scope>NUCLEOTIDE SEQUENCE [LARGE SCALE GENOMIC DNA]</scope>
</reference>
<dbReference type="SMART" id="SM00320">
    <property type="entry name" value="WD40"/>
    <property type="match status" value="4"/>
</dbReference>
<dbReference type="GO" id="GO:0005643">
    <property type="term" value="C:nuclear pore"/>
    <property type="evidence" value="ECO:0007669"/>
    <property type="project" value="TreeGrafter"/>
</dbReference>
<reference evidence="2" key="3">
    <citation type="submission" date="2025-09" db="UniProtKB">
        <authorList>
            <consortium name="Ensembl"/>
        </authorList>
    </citation>
    <scope>IDENTIFICATION</scope>
</reference>
<dbReference type="Pfam" id="PF25460">
    <property type="entry name" value="Beta-prop_Aladin"/>
    <property type="match status" value="1"/>
</dbReference>
<dbReference type="InterPro" id="IPR015943">
    <property type="entry name" value="WD40/YVTN_repeat-like_dom_sf"/>
</dbReference>
<evidence type="ECO:0000313" key="2">
    <source>
        <dbReference type="Ensembl" id="ENSCSAVP00000009597.1"/>
    </source>
</evidence>
<keyword evidence="3" id="KW-1185">Reference proteome</keyword>
<reference evidence="2" key="2">
    <citation type="submission" date="2025-08" db="UniProtKB">
        <authorList>
            <consortium name="Ensembl"/>
        </authorList>
    </citation>
    <scope>IDENTIFICATION</scope>
</reference>
<dbReference type="HOGENOM" id="CLU_027691_0_1_1"/>
<dbReference type="InterPro" id="IPR001680">
    <property type="entry name" value="WD40_rpt"/>
</dbReference>
<dbReference type="STRING" id="51511.ENSCSAVP00000009597"/>
<dbReference type="GO" id="GO:0006913">
    <property type="term" value="P:nucleocytoplasmic transport"/>
    <property type="evidence" value="ECO:0007669"/>
    <property type="project" value="TreeGrafter"/>
</dbReference>
<dbReference type="PANTHER" id="PTHR14494">
    <property type="entry name" value="ALADIN/ADRACALIN/AAAS"/>
    <property type="match status" value="1"/>
</dbReference>
<dbReference type="InterPro" id="IPR036322">
    <property type="entry name" value="WD40_repeat_dom_sf"/>
</dbReference>
<dbReference type="eggNOG" id="KOG2139">
    <property type="taxonomic scope" value="Eukaryota"/>
</dbReference>
<feature type="domain" description="Aladin seven-bladed propeller" evidence="1">
    <location>
        <begin position="123"/>
        <end position="465"/>
    </location>
</feature>
<evidence type="ECO:0000313" key="3">
    <source>
        <dbReference type="Proteomes" id="UP000007875"/>
    </source>
</evidence>
<dbReference type="InParanoid" id="H2YW86"/>
<dbReference type="OMA" id="FQPLYKD"/>
<evidence type="ECO:0000259" key="1">
    <source>
        <dbReference type="Pfam" id="PF25460"/>
    </source>
</evidence>
<protein>
    <recommendedName>
        <fullName evidence="1">Aladin seven-bladed propeller domain-containing protein</fullName>
    </recommendedName>
</protein>
<dbReference type="SUPFAM" id="SSF50978">
    <property type="entry name" value="WD40 repeat-like"/>
    <property type="match status" value="1"/>
</dbReference>